<gene>
    <name evidence="2" type="ORF">FC60_GL000793</name>
</gene>
<organism evidence="2 3">
    <name type="scientific">Limosilactobacillus gastricus DSM 16045</name>
    <dbReference type="NCBI Taxonomy" id="1423749"/>
    <lineage>
        <taxon>Bacteria</taxon>
        <taxon>Bacillati</taxon>
        <taxon>Bacillota</taxon>
        <taxon>Bacilli</taxon>
        <taxon>Lactobacillales</taxon>
        <taxon>Lactobacillaceae</taxon>
        <taxon>Limosilactobacillus</taxon>
    </lineage>
</organism>
<keyword evidence="1" id="KW-1133">Transmembrane helix</keyword>
<dbReference type="EMBL" id="AZFN01000002">
    <property type="protein sequence ID" value="KRM03471.1"/>
    <property type="molecule type" value="Genomic_DNA"/>
</dbReference>
<dbReference type="RefSeq" id="WP_056936667.1">
    <property type="nucleotide sequence ID" value="NZ_AZFN01000002.1"/>
</dbReference>
<dbReference type="Proteomes" id="UP000051739">
    <property type="component" value="Unassembled WGS sequence"/>
</dbReference>
<dbReference type="PATRIC" id="fig|1423749.3.peg.797"/>
<feature type="transmembrane region" description="Helical" evidence="1">
    <location>
        <begin position="129"/>
        <end position="152"/>
    </location>
</feature>
<sequence length="153" mass="17676">MAAETIGHELQAARLDLGMTIDDLQQQTRIQRRYLLAIEDGRFEVLPGPFYIQAFIKQYADAVGLNGNILLRQHQDEIPKNQVVVNRKVRRPLHQQSLIQQVSPLSRVEQEDDILSNVTDRRTRRFLQIFPVAALFGMVMIILLSIVIAMFFY</sequence>
<keyword evidence="1" id="KW-0812">Transmembrane</keyword>
<dbReference type="PANTHER" id="PTHR34475">
    <property type="match status" value="1"/>
</dbReference>
<evidence type="ECO:0000256" key="1">
    <source>
        <dbReference type="SAM" id="Phobius"/>
    </source>
</evidence>
<comment type="caution">
    <text evidence="2">The sequence shown here is derived from an EMBL/GenBank/DDBJ whole genome shotgun (WGS) entry which is preliminary data.</text>
</comment>
<dbReference type="PANTHER" id="PTHR34475:SF1">
    <property type="entry name" value="CYTOSKELETON PROTEIN RODZ"/>
    <property type="match status" value="1"/>
</dbReference>
<protein>
    <recommendedName>
        <fullName evidence="4">Transcriptional regulator</fullName>
    </recommendedName>
</protein>
<dbReference type="InterPro" id="IPR010982">
    <property type="entry name" value="Lambda_DNA-bd_dom_sf"/>
</dbReference>
<dbReference type="SUPFAM" id="SSF47413">
    <property type="entry name" value="lambda repressor-like DNA-binding domains"/>
    <property type="match status" value="1"/>
</dbReference>
<dbReference type="Gene3D" id="1.10.260.40">
    <property type="entry name" value="lambda repressor-like DNA-binding domains"/>
    <property type="match status" value="1"/>
</dbReference>
<dbReference type="AlphaFoldDB" id="A0A0R1VDP4"/>
<keyword evidence="3" id="KW-1185">Reference proteome</keyword>
<name>A0A0R1VDP4_9LACO</name>
<reference evidence="2 3" key="1">
    <citation type="journal article" date="2015" name="Genome Announc.">
        <title>Expanding the biotechnology potential of lactobacilli through comparative genomics of 213 strains and associated genera.</title>
        <authorList>
            <person name="Sun Z."/>
            <person name="Harris H.M."/>
            <person name="McCann A."/>
            <person name="Guo C."/>
            <person name="Argimon S."/>
            <person name="Zhang W."/>
            <person name="Yang X."/>
            <person name="Jeffery I.B."/>
            <person name="Cooney J.C."/>
            <person name="Kagawa T.F."/>
            <person name="Liu W."/>
            <person name="Song Y."/>
            <person name="Salvetti E."/>
            <person name="Wrobel A."/>
            <person name="Rasinkangas P."/>
            <person name="Parkhill J."/>
            <person name="Rea M.C."/>
            <person name="O'Sullivan O."/>
            <person name="Ritari J."/>
            <person name="Douillard F.P."/>
            <person name="Paul Ross R."/>
            <person name="Yang R."/>
            <person name="Briner A.E."/>
            <person name="Felis G.E."/>
            <person name="de Vos W.M."/>
            <person name="Barrangou R."/>
            <person name="Klaenhammer T.R."/>
            <person name="Caufield P.W."/>
            <person name="Cui Y."/>
            <person name="Zhang H."/>
            <person name="O'Toole P.W."/>
        </authorList>
    </citation>
    <scope>NUCLEOTIDE SEQUENCE [LARGE SCALE GENOMIC DNA]</scope>
    <source>
        <strain evidence="2 3">DSM 16045</strain>
    </source>
</reference>
<evidence type="ECO:0008006" key="4">
    <source>
        <dbReference type="Google" id="ProtNLM"/>
    </source>
</evidence>
<dbReference type="Pfam" id="PF13413">
    <property type="entry name" value="HTH_25"/>
    <property type="match status" value="1"/>
</dbReference>
<keyword evidence="1" id="KW-0472">Membrane</keyword>
<proteinExistence type="predicted"/>
<evidence type="ECO:0000313" key="2">
    <source>
        <dbReference type="EMBL" id="KRM03471.1"/>
    </source>
</evidence>
<accession>A0A0R1VDP4</accession>
<dbReference type="InterPro" id="IPR050400">
    <property type="entry name" value="Bact_Cytoskel_RodZ"/>
</dbReference>
<evidence type="ECO:0000313" key="3">
    <source>
        <dbReference type="Proteomes" id="UP000051739"/>
    </source>
</evidence>
<dbReference type="GO" id="GO:0003677">
    <property type="term" value="F:DNA binding"/>
    <property type="evidence" value="ECO:0007669"/>
    <property type="project" value="InterPro"/>
</dbReference>